<dbReference type="EMBL" id="LAZR01008888">
    <property type="protein sequence ID" value="KKM75960.1"/>
    <property type="molecule type" value="Genomic_DNA"/>
</dbReference>
<evidence type="ECO:0000313" key="1">
    <source>
        <dbReference type="EMBL" id="KKM75960.1"/>
    </source>
</evidence>
<reference evidence="1" key="1">
    <citation type="journal article" date="2015" name="Nature">
        <title>Complex archaea that bridge the gap between prokaryotes and eukaryotes.</title>
        <authorList>
            <person name="Spang A."/>
            <person name="Saw J.H."/>
            <person name="Jorgensen S.L."/>
            <person name="Zaremba-Niedzwiedzka K."/>
            <person name="Martijn J."/>
            <person name="Lind A.E."/>
            <person name="van Eijk R."/>
            <person name="Schleper C."/>
            <person name="Guy L."/>
            <person name="Ettema T.J."/>
        </authorList>
    </citation>
    <scope>NUCLEOTIDE SEQUENCE</scope>
</reference>
<organism evidence="1">
    <name type="scientific">marine sediment metagenome</name>
    <dbReference type="NCBI Taxonomy" id="412755"/>
    <lineage>
        <taxon>unclassified sequences</taxon>
        <taxon>metagenomes</taxon>
        <taxon>ecological metagenomes</taxon>
    </lineage>
</organism>
<comment type="caution">
    <text evidence="1">The sequence shown here is derived from an EMBL/GenBank/DDBJ whole genome shotgun (WGS) entry which is preliminary data.</text>
</comment>
<protein>
    <submittedName>
        <fullName evidence="1">Uncharacterized protein</fullName>
    </submittedName>
</protein>
<proteinExistence type="predicted"/>
<name>A0A0F9MH24_9ZZZZ</name>
<sequence>MDIRKGLLDLMGLLEAEGLKITQCLVSQELGKRMIEGKKALDQIDYKNLPSDFQLDDLDDEFYQFIPVGLAHPEYAKTKPDNLIGFMFGIEIYIKKSF</sequence>
<dbReference type="AlphaFoldDB" id="A0A0F9MH24"/>
<gene>
    <name evidence="1" type="ORF">LCGC14_1384950</name>
</gene>
<accession>A0A0F9MH24</accession>